<reference evidence="2" key="1">
    <citation type="submission" date="2023-03" db="EMBL/GenBank/DDBJ databases">
        <title>Massive genome expansion in bonnet fungi (Mycena s.s.) driven by repeated elements and novel gene families across ecological guilds.</title>
        <authorList>
            <consortium name="Lawrence Berkeley National Laboratory"/>
            <person name="Harder C.B."/>
            <person name="Miyauchi S."/>
            <person name="Viragh M."/>
            <person name="Kuo A."/>
            <person name="Thoen E."/>
            <person name="Andreopoulos B."/>
            <person name="Lu D."/>
            <person name="Skrede I."/>
            <person name="Drula E."/>
            <person name="Henrissat B."/>
            <person name="Morin E."/>
            <person name="Kohler A."/>
            <person name="Barry K."/>
            <person name="LaButti K."/>
            <person name="Morin E."/>
            <person name="Salamov A."/>
            <person name="Lipzen A."/>
            <person name="Mereny Z."/>
            <person name="Hegedus B."/>
            <person name="Baldrian P."/>
            <person name="Stursova M."/>
            <person name="Weitz H."/>
            <person name="Taylor A."/>
            <person name="Grigoriev I.V."/>
            <person name="Nagy L.G."/>
            <person name="Martin F."/>
            <person name="Kauserud H."/>
        </authorList>
    </citation>
    <scope>NUCLEOTIDE SEQUENCE</scope>
    <source>
        <strain evidence="2">9284</strain>
    </source>
</reference>
<feature type="region of interest" description="Disordered" evidence="1">
    <location>
        <begin position="102"/>
        <end position="133"/>
    </location>
</feature>
<protein>
    <submittedName>
        <fullName evidence="2">Uncharacterized protein</fullName>
    </submittedName>
</protein>
<dbReference type="AlphaFoldDB" id="A0AAD7FUQ0"/>
<keyword evidence="3" id="KW-1185">Reference proteome</keyword>
<feature type="compositionally biased region" description="Pro residues" evidence="1">
    <location>
        <begin position="106"/>
        <end position="115"/>
    </location>
</feature>
<evidence type="ECO:0000313" key="2">
    <source>
        <dbReference type="EMBL" id="KAJ7638880.1"/>
    </source>
</evidence>
<feature type="region of interest" description="Disordered" evidence="1">
    <location>
        <begin position="1"/>
        <end position="34"/>
    </location>
</feature>
<gene>
    <name evidence="2" type="ORF">FB45DRAFT_415561</name>
</gene>
<accession>A0AAD7FUQ0</accession>
<dbReference type="EMBL" id="JARKIF010000005">
    <property type="protein sequence ID" value="KAJ7638880.1"/>
    <property type="molecule type" value="Genomic_DNA"/>
</dbReference>
<name>A0AAD7FUQ0_9AGAR</name>
<evidence type="ECO:0000256" key="1">
    <source>
        <dbReference type="SAM" id="MobiDB-lite"/>
    </source>
</evidence>
<sequence length="201" mass="21911">MPSSRRKPVPAFIPSPPSSPSAGRQEELDGGRPEVCDARLDLSVKIQLNCPPQCRWQDATQSPLVTACRGDDISADARHLPRIGSPVYLGSSLGMSQAGQLRIYRPPTPPRPGGPKTPRMGSPDASREHVEFPRRRPDGLYAWSLGTEESCSRHTSLLVHTPDWQLADLPNASNQGGRIRTLSSVMRNIVRACKRCGALCV</sequence>
<dbReference type="Proteomes" id="UP001221142">
    <property type="component" value="Unassembled WGS sequence"/>
</dbReference>
<proteinExistence type="predicted"/>
<feature type="compositionally biased region" description="Basic and acidic residues" evidence="1">
    <location>
        <begin position="24"/>
        <end position="34"/>
    </location>
</feature>
<comment type="caution">
    <text evidence="2">The sequence shown here is derived from an EMBL/GenBank/DDBJ whole genome shotgun (WGS) entry which is preliminary data.</text>
</comment>
<evidence type="ECO:0000313" key="3">
    <source>
        <dbReference type="Proteomes" id="UP001221142"/>
    </source>
</evidence>
<organism evidence="2 3">
    <name type="scientific">Roridomyces roridus</name>
    <dbReference type="NCBI Taxonomy" id="1738132"/>
    <lineage>
        <taxon>Eukaryota</taxon>
        <taxon>Fungi</taxon>
        <taxon>Dikarya</taxon>
        <taxon>Basidiomycota</taxon>
        <taxon>Agaricomycotina</taxon>
        <taxon>Agaricomycetes</taxon>
        <taxon>Agaricomycetidae</taxon>
        <taxon>Agaricales</taxon>
        <taxon>Marasmiineae</taxon>
        <taxon>Mycenaceae</taxon>
        <taxon>Roridomyces</taxon>
    </lineage>
</organism>